<dbReference type="OrthoDB" id="4267316at2759"/>
<name>A0A017S638_ASPRC</name>
<protein>
    <recommendedName>
        <fullName evidence="3">Protein kinase domain-containing protein</fullName>
    </recommendedName>
</protein>
<dbReference type="EMBL" id="KK088437">
    <property type="protein sequence ID" value="EYE92326.1"/>
    <property type="molecule type" value="Genomic_DNA"/>
</dbReference>
<proteinExistence type="predicted"/>
<organism evidence="1 2">
    <name type="scientific">Aspergillus ruber (strain CBS 135680)</name>
    <dbReference type="NCBI Taxonomy" id="1388766"/>
    <lineage>
        <taxon>Eukaryota</taxon>
        <taxon>Fungi</taxon>
        <taxon>Dikarya</taxon>
        <taxon>Ascomycota</taxon>
        <taxon>Pezizomycotina</taxon>
        <taxon>Eurotiomycetes</taxon>
        <taxon>Eurotiomycetidae</taxon>
        <taxon>Eurotiales</taxon>
        <taxon>Aspergillaceae</taxon>
        <taxon>Aspergillus</taxon>
        <taxon>Aspergillus subgen. Aspergillus</taxon>
    </lineage>
</organism>
<feature type="non-terminal residue" evidence="1">
    <location>
        <position position="1"/>
    </location>
</feature>
<evidence type="ECO:0000313" key="2">
    <source>
        <dbReference type="Proteomes" id="UP000019804"/>
    </source>
</evidence>
<dbReference type="Proteomes" id="UP000019804">
    <property type="component" value="Unassembled WGS sequence"/>
</dbReference>
<dbReference type="STRING" id="1388766.A0A017S638"/>
<accession>A0A017S638</accession>
<dbReference type="GeneID" id="63699941"/>
<reference evidence="2" key="1">
    <citation type="journal article" date="2014" name="Nat. Commun.">
        <title>Genomic adaptations of the halophilic Dead Sea filamentous fungus Eurotium rubrum.</title>
        <authorList>
            <person name="Kis-Papo T."/>
            <person name="Weig A.R."/>
            <person name="Riley R."/>
            <person name="Persoh D."/>
            <person name="Salamov A."/>
            <person name="Sun H."/>
            <person name="Lipzen A."/>
            <person name="Wasser S.P."/>
            <person name="Rambold G."/>
            <person name="Grigoriev I.V."/>
            <person name="Nevo E."/>
        </authorList>
    </citation>
    <scope>NUCLEOTIDE SEQUENCE [LARGE SCALE GENOMIC DNA]</scope>
    <source>
        <strain evidence="2">CBS 135680</strain>
    </source>
</reference>
<dbReference type="SUPFAM" id="SSF56112">
    <property type="entry name" value="Protein kinase-like (PK-like)"/>
    <property type="match status" value="1"/>
</dbReference>
<keyword evidence="2" id="KW-1185">Reference proteome</keyword>
<dbReference type="HOGENOM" id="CLU_044881_2_1_1"/>
<gene>
    <name evidence="1" type="ORF">EURHEDRAFT_462682</name>
</gene>
<dbReference type="Gene3D" id="1.10.510.10">
    <property type="entry name" value="Transferase(Phosphotransferase) domain 1"/>
    <property type="match status" value="1"/>
</dbReference>
<evidence type="ECO:0000313" key="1">
    <source>
        <dbReference type="EMBL" id="EYE92326.1"/>
    </source>
</evidence>
<sequence length="156" mass="18862">SFTLKFRIGRRSHIVRFILIERIQGIPIIDLDLRALREERQKFLKQIVDVECSFYSRNMIHEDLYPRNIPIKHEGDQRTPEIVTVDFGSLISGRTRNPENVEEEQRHLPRTPISPLFRWKIVVNRQYTFDERIHWPWQPCLEEQYKDTVACMMQEK</sequence>
<dbReference type="AlphaFoldDB" id="A0A017S638"/>
<dbReference type="InterPro" id="IPR011009">
    <property type="entry name" value="Kinase-like_dom_sf"/>
</dbReference>
<evidence type="ECO:0008006" key="3">
    <source>
        <dbReference type="Google" id="ProtNLM"/>
    </source>
</evidence>
<dbReference type="RefSeq" id="XP_040636014.1">
    <property type="nucleotide sequence ID" value="XM_040784817.1"/>
</dbReference>